<reference evidence="2" key="1">
    <citation type="submission" date="2008-12" db="EMBL/GenBank/DDBJ databases">
        <title>Complete sequence of chromosome of Methylobacterium chloromethanicum CM4.</title>
        <authorList>
            <consortium name="US DOE Joint Genome Institute"/>
            <person name="Lucas S."/>
            <person name="Copeland A."/>
            <person name="Lapidus A."/>
            <person name="Glavina del Rio T."/>
            <person name="Dalin E."/>
            <person name="Tice H."/>
            <person name="Bruce D."/>
            <person name="Goodwin L."/>
            <person name="Pitluck S."/>
            <person name="Chertkov O."/>
            <person name="Brettin T."/>
            <person name="Detter J.C."/>
            <person name="Han C."/>
            <person name="Larimer F."/>
            <person name="Land M."/>
            <person name="Hauser L."/>
            <person name="Kyrpides N."/>
            <person name="Mikhailova N."/>
            <person name="Marx C."/>
            <person name="Richardson P."/>
        </authorList>
    </citation>
    <scope>NUCLEOTIDE SEQUENCE [LARGE SCALE GENOMIC DNA]</scope>
    <source>
        <strain evidence="2">CM4 / NCIMB 13688</strain>
    </source>
</reference>
<dbReference type="EMBL" id="CP001298">
    <property type="protein sequence ID" value="ACK81245.1"/>
    <property type="molecule type" value="Genomic_DNA"/>
</dbReference>
<dbReference type="HOGENOM" id="CLU_2917309_0_0_5"/>
<dbReference type="KEGG" id="mch:Mchl_0307"/>
<evidence type="ECO:0000313" key="2">
    <source>
        <dbReference type="Proteomes" id="UP000002385"/>
    </source>
</evidence>
<dbReference type="AlphaFoldDB" id="B7KYX2"/>
<accession>B7KYX2</accession>
<organism evidence="1 2">
    <name type="scientific">Methylorubrum extorquens (strain CM4 / NCIMB 13688)</name>
    <name type="common">Methylobacterium extorquens</name>
    <dbReference type="NCBI Taxonomy" id="440085"/>
    <lineage>
        <taxon>Bacteria</taxon>
        <taxon>Pseudomonadati</taxon>
        <taxon>Pseudomonadota</taxon>
        <taxon>Alphaproteobacteria</taxon>
        <taxon>Hyphomicrobiales</taxon>
        <taxon>Methylobacteriaceae</taxon>
        <taxon>Methylorubrum</taxon>
    </lineage>
</organism>
<sequence length="61" mass="6678">MAPCFIAIALAGMLASGKPTEDARANQYFNQKAWLLLRISFLKILKKINVAGIQTSGERPT</sequence>
<name>B7KYX2_METC4</name>
<reference evidence="1 2" key="2">
    <citation type="journal article" date="2012" name="J. Bacteriol.">
        <title>Complete genome sequences of six strains of the genus Methylobacterium.</title>
        <authorList>
            <person name="Marx C.J."/>
            <person name="Bringel F."/>
            <person name="Chistoserdova L."/>
            <person name="Moulin L."/>
            <person name="Farhan Ul Haque M."/>
            <person name="Fleischman D.E."/>
            <person name="Gruffaz C."/>
            <person name="Jourand P."/>
            <person name="Knief C."/>
            <person name="Lee M.C."/>
            <person name="Muller E.E."/>
            <person name="Nadalig T."/>
            <person name="Peyraud R."/>
            <person name="Roselli S."/>
            <person name="Russ L."/>
            <person name="Goodwin L.A."/>
            <person name="Ivanova N."/>
            <person name="Kyrpides N."/>
            <person name="Lajus A."/>
            <person name="Land M.L."/>
            <person name="Medigue C."/>
            <person name="Mikhailova N."/>
            <person name="Nolan M."/>
            <person name="Woyke T."/>
            <person name="Stolyar S."/>
            <person name="Vorholt J.A."/>
            <person name="Vuilleumier S."/>
        </authorList>
    </citation>
    <scope>NUCLEOTIDE SEQUENCE [LARGE SCALE GENOMIC DNA]</scope>
    <source>
        <strain evidence="2">CM4 / NCIMB 13688</strain>
    </source>
</reference>
<protein>
    <submittedName>
        <fullName evidence="1">Uncharacterized protein</fullName>
    </submittedName>
</protein>
<dbReference type="Proteomes" id="UP000002385">
    <property type="component" value="Chromosome"/>
</dbReference>
<evidence type="ECO:0000313" key="1">
    <source>
        <dbReference type="EMBL" id="ACK81245.1"/>
    </source>
</evidence>
<gene>
    <name evidence="1" type="ordered locus">Mchl_0307</name>
</gene>
<proteinExistence type="predicted"/>